<dbReference type="GO" id="GO:0046872">
    <property type="term" value="F:metal ion binding"/>
    <property type="evidence" value="ECO:0007669"/>
    <property type="project" value="UniProtKB-KW"/>
</dbReference>
<organism evidence="7 8">
    <name type="scientific">Falseniella ignava</name>
    <dbReference type="NCBI Taxonomy" id="137730"/>
    <lineage>
        <taxon>Bacteria</taxon>
        <taxon>Bacillati</taxon>
        <taxon>Bacillota</taxon>
        <taxon>Bacilli</taxon>
        <taxon>Lactobacillales</taxon>
        <taxon>Aerococcaceae</taxon>
        <taxon>Falseniella</taxon>
    </lineage>
</organism>
<accession>A0A2I1K4D4</accession>
<sequence length="119" mass="13824">MEKKTPNELLLEAEQQLVALQRTFAQLNLEIKQLEEENNRLRMNNAELKQQIIPVIEQSFNEQPAQSDTLEDPKSGKGYESLQNFYQDGIHVCHEFFGSRLEPGEECLFCVEVLKRLKS</sequence>
<reference evidence="7 8" key="1">
    <citation type="submission" date="2017-12" db="EMBL/GenBank/DDBJ databases">
        <title>Phylogenetic diversity of female urinary microbiome.</title>
        <authorList>
            <person name="Thomas-White K."/>
            <person name="Wolfe A.J."/>
        </authorList>
    </citation>
    <scope>NUCLEOTIDE SEQUENCE [LARGE SCALE GENOMIC DNA]</scope>
    <source>
        <strain evidence="7 8">UMB0898</strain>
    </source>
</reference>
<evidence type="ECO:0000256" key="6">
    <source>
        <dbReference type="SAM" id="Coils"/>
    </source>
</evidence>
<proteinExistence type="predicted"/>
<name>A0A2I1K4D4_9LACT</name>
<keyword evidence="4" id="KW-0862">Zinc</keyword>
<dbReference type="EMBL" id="PKHE01000002">
    <property type="protein sequence ID" value="PKY90501.1"/>
    <property type="molecule type" value="Genomic_DNA"/>
</dbReference>
<evidence type="ECO:0000256" key="5">
    <source>
        <dbReference type="ARBA" id="ARBA00022880"/>
    </source>
</evidence>
<keyword evidence="3" id="KW-0479">Metal-binding</keyword>
<evidence type="ECO:0008006" key="9">
    <source>
        <dbReference type="Google" id="ProtNLM"/>
    </source>
</evidence>
<dbReference type="RefSeq" id="WP_101953737.1">
    <property type="nucleotide sequence ID" value="NZ_PKHE01000002.1"/>
</dbReference>
<dbReference type="Pfam" id="PF06156">
    <property type="entry name" value="YabA"/>
    <property type="match status" value="1"/>
</dbReference>
<evidence type="ECO:0000256" key="1">
    <source>
        <dbReference type="ARBA" id="ARBA00022490"/>
    </source>
</evidence>
<keyword evidence="1" id="KW-0963">Cytoplasm</keyword>
<dbReference type="InterPro" id="IPR010377">
    <property type="entry name" value="YabA"/>
</dbReference>
<evidence type="ECO:0000256" key="4">
    <source>
        <dbReference type="ARBA" id="ARBA00022833"/>
    </source>
</evidence>
<dbReference type="GO" id="GO:0008156">
    <property type="term" value="P:negative regulation of DNA replication"/>
    <property type="evidence" value="ECO:0007669"/>
    <property type="project" value="UniProtKB-KW"/>
</dbReference>
<keyword evidence="6" id="KW-0175">Coiled coil</keyword>
<evidence type="ECO:0000313" key="7">
    <source>
        <dbReference type="EMBL" id="PKY90501.1"/>
    </source>
</evidence>
<protein>
    <recommendedName>
        <fullName evidence="9">Initiation-control protein YabA</fullName>
    </recommendedName>
</protein>
<dbReference type="GO" id="GO:0006260">
    <property type="term" value="P:DNA replication"/>
    <property type="evidence" value="ECO:0007669"/>
    <property type="project" value="UniProtKB-KW"/>
</dbReference>
<feature type="coiled-coil region" evidence="6">
    <location>
        <begin position="10"/>
        <end position="51"/>
    </location>
</feature>
<comment type="caution">
    <text evidence="7">The sequence shown here is derived from an EMBL/GenBank/DDBJ whole genome shotgun (WGS) entry which is preliminary data.</text>
</comment>
<keyword evidence="2" id="KW-0235">DNA replication</keyword>
<evidence type="ECO:0000313" key="8">
    <source>
        <dbReference type="Proteomes" id="UP000234384"/>
    </source>
</evidence>
<gene>
    <name evidence="7" type="ORF">CYJ57_01160</name>
</gene>
<dbReference type="AlphaFoldDB" id="A0A2I1K4D4"/>
<dbReference type="PIRSF" id="PIRSF021439">
    <property type="entry name" value="DUF972"/>
    <property type="match status" value="1"/>
</dbReference>
<dbReference type="OrthoDB" id="2112130at2"/>
<dbReference type="Proteomes" id="UP000234384">
    <property type="component" value="Unassembled WGS sequence"/>
</dbReference>
<evidence type="ECO:0000256" key="2">
    <source>
        <dbReference type="ARBA" id="ARBA00022705"/>
    </source>
</evidence>
<evidence type="ECO:0000256" key="3">
    <source>
        <dbReference type="ARBA" id="ARBA00022723"/>
    </source>
</evidence>
<keyword evidence="5" id="KW-0236">DNA replication inhibitor</keyword>